<evidence type="ECO:0000256" key="5">
    <source>
        <dbReference type="ARBA" id="ARBA00022840"/>
    </source>
</evidence>
<proteinExistence type="predicted"/>
<dbReference type="SMART" id="SM00490">
    <property type="entry name" value="HELICc"/>
    <property type="match status" value="1"/>
</dbReference>
<feature type="domain" description="Chromo" evidence="8">
    <location>
        <begin position="245"/>
        <end position="346"/>
    </location>
</feature>
<evidence type="ECO:0000259" key="10">
    <source>
        <dbReference type="PROSITE" id="PS51194"/>
    </source>
</evidence>
<evidence type="ECO:0000259" key="9">
    <source>
        <dbReference type="PROSITE" id="PS51192"/>
    </source>
</evidence>
<dbReference type="Proteomes" id="UP000789595">
    <property type="component" value="Unassembled WGS sequence"/>
</dbReference>
<dbReference type="PANTHER" id="PTHR45623:SF48">
    <property type="entry name" value="SNF2 FAMILY DNA-DEPENDENT ATPASE"/>
    <property type="match status" value="1"/>
</dbReference>
<dbReference type="InterPro" id="IPR049730">
    <property type="entry name" value="SNF2/RAD54-like_C"/>
</dbReference>
<keyword evidence="6" id="KW-0539">Nucleus</keyword>
<feature type="region of interest" description="Disordered" evidence="7">
    <location>
        <begin position="1444"/>
        <end position="1636"/>
    </location>
</feature>
<feature type="compositionally biased region" description="Acidic residues" evidence="7">
    <location>
        <begin position="101"/>
        <end position="144"/>
    </location>
</feature>
<keyword evidence="12" id="KW-1185">Reference proteome</keyword>
<dbReference type="EMBL" id="CAKKNE010000004">
    <property type="protein sequence ID" value="CAH0373289.1"/>
    <property type="molecule type" value="Genomic_DNA"/>
</dbReference>
<feature type="compositionally biased region" description="Pro residues" evidence="7">
    <location>
        <begin position="61"/>
        <end position="73"/>
    </location>
</feature>
<evidence type="ECO:0000256" key="6">
    <source>
        <dbReference type="ARBA" id="ARBA00023242"/>
    </source>
</evidence>
<feature type="compositionally biased region" description="Basic and acidic residues" evidence="7">
    <location>
        <begin position="1608"/>
        <end position="1618"/>
    </location>
</feature>
<keyword evidence="3" id="KW-0547">Nucleotide-binding</keyword>
<dbReference type="OrthoDB" id="5857104at2759"/>
<evidence type="ECO:0000313" key="11">
    <source>
        <dbReference type="EMBL" id="CAH0373289.1"/>
    </source>
</evidence>
<dbReference type="GO" id="GO:0005634">
    <property type="term" value="C:nucleus"/>
    <property type="evidence" value="ECO:0007669"/>
    <property type="project" value="UniProtKB-SubCell"/>
</dbReference>
<dbReference type="InterPro" id="IPR000330">
    <property type="entry name" value="SNF2_N"/>
</dbReference>
<feature type="compositionally biased region" description="Acidic residues" evidence="7">
    <location>
        <begin position="80"/>
        <end position="90"/>
    </location>
</feature>
<keyword evidence="2" id="KW-0677">Repeat</keyword>
<dbReference type="InterPro" id="IPR001650">
    <property type="entry name" value="Helicase_C-like"/>
</dbReference>
<dbReference type="InterPro" id="IPR016197">
    <property type="entry name" value="Chromo-like_dom_sf"/>
</dbReference>
<dbReference type="InterPro" id="IPR000953">
    <property type="entry name" value="Chromo/chromo_shadow_dom"/>
</dbReference>
<evidence type="ECO:0000256" key="1">
    <source>
        <dbReference type="ARBA" id="ARBA00004123"/>
    </source>
</evidence>
<feature type="compositionally biased region" description="Pro residues" evidence="7">
    <location>
        <begin position="1449"/>
        <end position="1459"/>
    </location>
</feature>
<evidence type="ECO:0000256" key="3">
    <source>
        <dbReference type="ARBA" id="ARBA00022741"/>
    </source>
</evidence>
<feature type="compositionally biased region" description="Pro residues" evidence="7">
    <location>
        <begin position="12"/>
        <end position="31"/>
    </location>
</feature>
<dbReference type="SMART" id="SM00487">
    <property type="entry name" value="DEXDc"/>
    <property type="match status" value="1"/>
</dbReference>
<dbReference type="GO" id="GO:0005524">
    <property type="term" value="F:ATP binding"/>
    <property type="evidence" value="ECO:0007669"/>
    <property type="project" value="UniProtKB-KW"/>
</dbReference>
<sequence length="1636" mass="180592">MENSNPALPESDPSPPSPSAPSSAPPAPPAAPDGSQPIAAPAPAPPTVTQENAPTATEAPAAPPAVTQPPPTQQQPVDDLFADDDDDDDVAPAASPGKLFDDDDDEDMADAADEEEEEEAYEDDGDAEDDEEDEDEDSQAEDDEALARRLQREWEEEDNRPRRNRRARRYDSSESPSPPRKRRAPPKKERSSRRAAAQKSYVEVGSSAEDESDIDVGSDGSPRARGDTYGTKKGRRSPPPTDSKEGIERLLCQETLTKKEWRPILEKMRTKHVFHGSAMDVPDGGEALPEDEDLPITRYLVKWKQFSFLHVSWETKRDLESIDQKACQRAIMSLQGRERKGQVPEIGKPPCAKRAFDPQMVEVERVLELPGLVGGEAGEKRLALNLPPPDLEEDGIMEGEENNYEEQAAASGVDLDDAAARRKFAAEQYESALKETEAQGEARRKAVADAVALCAATVAPPDAEDVLVKWTGLGYDEASRERWSDVLEACADREDLDARVVACARRFASKPTRSQASARAAQDKASVKAVKRAVPLAPYRGGPLHLRPYQIDGVAWLAFNYLQKRSSILADEMGLGKTVQTVSLVRMAKERYGAQGPALVVAPLSTLAHWQREFEHWSALDVMVYHGSQASRLEARNLDLMARKTAAKRNPKVKTPKTPSVDVVVTTYEQLLLEDSANALGAISWSLLVVDEAHRLKNPHSRLYRTLHGDNGTFKAISRLLLTGTPLQNNMTELWSLLSFCDEKQFGEDSEEFVEKYASCAHEAPAEGLAVQEKDEDAEDDGSVLSSLLDEMRPYVLRRVKAHVEKSVPPKEEIVVSVALAPLQKRYYRALYEKNVLMLAGTGRPVDGPSLMNLAMELRKCCNHPFLLKGVERQEEARLSGQTERERLVGACGKLQFLDKLLPRLFQESNRKVLIFSQFVMMLDVLSDYLRSAKYAHGRVDGGVTGRDRQKQIDQFAQQGEGAVRVMLLSTRAGGVGINLVAADTVVVYDSDWNPQNDVQAMARCHRIGQTRKVTVYRLLTAGTYEAHMYAVATAKLSLDRAVLDGMASANAGNRHLHESLLKQGAGAVSFKPHAVNKELDGDDDEDAKAFRDQSLDDILATRSKAVVLASDTSGGALESLSSATFVASKEEDKIALDDPDFWEKTLGKDALKQKKEIVDTTQRKAKQGDKEYVHNYGPVDRVKKRQRDADYYEDVPEDKKEQHPYDWGKTQARELRLVLPKRPIGMDPSRFVRGYCSLERRPEPKDAISAAHDALASYGRAMARERHHVAQERGDDTSSWRRMKSGGHIDQDWVSKLITRNRALKSSLTAIVKREAPDRSIDLETLIAAFYGATNTPGYLGANVCAQNDDRDGSNRCKKILEAANDLEVSRVLLDKALKALGENPSTDQIRSALGMENIAVSSRPAPWWDARHDLCLLKGVLEHGPLASEKVREAILEDQALDWPSDMPQPPPKPPAWLSPAAEAPAPAPANGDANGKKKPAAKKPEKKLPHLPDRTKLNARHLALVRAATGAAVEEPAKKRKAPRPKKEKGPVDPAPKRQKASASKPTGKPVEVIDVDQPIPKKKTTAEKPKKQATMTSFFGSKKKTEENKFPGWGQKPPEEETLDDLRAKARARQENNTASDEAIARSLEEED</sequence>
<keyword evidence="5" id="KW-0067">ATP-binding</keyword>
<feature type="domain" description="Helicase C-terminal" evidence="10">
    <location>
        <begin position="897"/>
        <end position="1063"/>
    </location>
</feature>
<dbReference type="CDD" id="cd18793">
    <property type="entry name" value="SF2_C_SNF"/>
    <property type="match status" value="1"/>
</dbReference>
<dbReference type="InterPro" id="IPR014001">
    <property type="entry name" value="Helicase_ATP-bd"/>
</dbReference>
<evidence type="ECO:0000256" key="2">
    <source>
        <dbReference type="ARBA" id="ARBA00022737"/>
    </source>
</evidence>
<accession>A0A8J2SUG4</accession>
<evidence type="ECO:0000313" key="12">
    <source>
        <dbReference type="Proteomes" id="UP000789595"/>
    </source>
</evidence>
<dbReference type="Pfam" id="PF00176">
    <property type="entry name" value="SNF2-rel_dom"/>
    <property type="match status" value="1"/>
</dbReference>
<dbReference type="SUPFAM" id="SSF54160">
    <property type="entry name" value="Chromo domain-like"/>
    <property type="match status" value="1"/>
</dbReference>
<dbReference type="GO" id="GO:0016787">
    <property type="term" value="F:hydrolase activity"/>
    <property type="evidence" value="ECO:0007669"/>
    <property type="project" value="UniProtKB-KW"/>
</dbReference>
<evidence type="ECO:0000256" key="7">
    <source>
        <dbReference type="SAM" id="MobiDB-lite"/>
    </source>
</evidence>
<evidence type="ECO:0000259" key="8">
    <source>
        <dbReference type="PROSITE" id="PS50013"/>
    </source>
</evidence>
<comment type="subcellular location">
    <subcellularLocation>
        <location evidence="1">Nucleus</location>
    </subcellularLocation>
</comment>
<name>A0A8J2SUG4_9STRA</name>
<dbReference type="Gene3D" id="3.40.50.10810">
    <property type="entry name" value="Tandem AAA-ATPase domain"/>
    <property type="match status" value="1"/>
</dbReference>
<dbReference type="InterPro" id="IPR002464">
    <property type="entry name" value="DNA/RNA_helicase_DEAH_CS"/>
</dbReference>
<feature type="region of interest" description="Disordered" evidence="7">
    <location>
        <begin position="1"/>
        <end position="246"/>
    </location>
</feature>
<dbReference type="PROSITE" id="PS50013">
    <property type="entry name" value="CHROMO_2"/>
    <property type="match status" value="1"/>
</dbReference>
<dbReference type="PROSITE" id="PS00690">
    <property type="entry name" value="DEAH_ATP_HELICASE"/>
    <property type="match status" value="1"/>
</dbReference>
<dbReference type="Gene3D" id="2.40.50.40">
    <property type="match status" value="1"/>
</dbReference>
<feature type="compositionally biased region" description="Low complexity" evidence="7">
    <location>
        <begin position="49"/>
        <end position="60"/>
    </location>
</feature>
<dbReference type="Pfam" id="PF00271">
    <property type="entry name" value="Helicase_C"/>
    <property type="match status" value="1"/>
</dbReference>
<feature type="compositionally biased region" description="Basic and acidic residues" evidence="7">
    <location>
        <begin position="1485"/>
        <end position="1499"/>
    </location>
</feature>
<keyword evidence="4" id="KW-0378">Hydrolase</keyword>
<organism evidence="11 12">
    <name type="scientific">Pelagomonas calceolata</name>
    <dbReference type="NCBI Taxonomy" id="35677"/>
    <lineage>
        <taxon>Eukaryota</taxon>
        <taxon>Sar</taxon>
        <taxon>Stramenopiles</taxon>
        <taxon>Ochrophyta</taxon>
        <taxon>Pelagophyceae</taxon>
        <taxon>Pelagomonadales</taxon>
        <taxon>Pelagomonadaceae</taxon>
        <taxon>Pelagomonas</taxon>
    </lineage>
</organism>
<dbReference type="PROSITE" id="PS51192">
    <property type="entry name" value="HELICASE_ATP_BIND_1"/>
    <property type="match status" value="1"/>
</dbReference>
<feature type="compositionally biased region" description="Basic residues" evidence="7">
    <location>
        <begin position="179"/>
        <end position="193"/>
    </location>
</feature>
<reference evidence="11" key="1">
    <citation type="submission" date="2021-11" db="EMBL/GenBank/DDBJ databases">
        <authorList>
            <consortium name="Genoscope - CEA"/>
            <person name="William W."/>
        </authorList>
    </citation>
    <scope>NUCLEOTIDE SEQUENCE</scope>
</reference>
<feature type="domain" description="Helicase ATP-binding" evidence="9">
    <location>
        <begin position="558"/>
        <end position="744"/>
    </location>
</feature>
<feature type="compositionally biased region" description="Basic and acidic residues" evidence="7">
    <location>
        <begin position="1627"/>
        <end position="1636"/>
    </location>
</feature>
<feature type="compositionally biased region" description="Low complexity" evidence="7">
    <location>
        <begin position="1"/>
        <end position="11"/>
    </location>
</feature>
<dbReference type="PROSITE" id="PS51194">
    <property type="entry name" value="HELICASE_CTER"/>
    <property type="match status" value="1"/>
</dbReference>
<protein>
    <submittedName>
        <fullName evidence="11">Uncharacterized protein</fullName>
    </submittedName>
</protein>
<comment type="caution">
    <text evidence="11">The sequence shown here is derived from an EMBL/GenBank/DDBJ whole genome shotgun (WGS) entry which is preliminary data.</text>
</comment>
<dbReference type="SUPFAM" id="SSF52540">
    <property type="entry name" value="P-loop containing nucleoside triphosphate hydrolases"/>
    <property type="match status" value="2"/>
</dbReference>
<dbReference type="InterPro" id="IPR027417">
    <property type="entry name" value="P-loop_NTPase"/>
</dbReference>
<gene>
    <name evidence="11" type="ORF">PECAL_4P04760</name>
</gene>
<dbReference type="Gene3D" id="3.40.50.300">
    <property type="entry name" value="P-loop containing nucleotide triphosphate hydrolases"/>
    <property type="match status" value="1"/>
</dbReference>
<dbReference type="InterPro" id="IPR038718">
    <property type="entry name" value="SNF2-like_sf"/>
</dbReference>
<dbReference type="PANTHER" id="PTHR45623">
    <property type="entry name" value="CHROMODOMAIN-HELICASE-DNA-BINDING PROTEIN 3-RELATED-RELATED"/>
    <property type="match status" value="1"/>
</dbReference>
<dbReference type="Gene3D" id="1.10.10.60">
    <property type="entry name" value="Homeodomain-like"/>
    <property type="match status" value="1"/>
</dbReference>
<evidence type="ECO:0000256" key="4">
    <source>
        <dbReference type="ARBA" id="ARBA00022801"/>
    </source>
</evidence>
<feature type="compositionally biased region" description="Basic residues" evidence="7">
    <location>
        <begin position="1521"/>
        <end position="1530"/>
    </location>
</feature>